<dbReference type="Proteomes" id="UP000321934">
    <property type="component" value="Chromosome"/>
</dbReference>
<gene>
    <name evidence="4" type="ORF">Deia_00603</name>
</gene>
<sequence length="213" mass="23872">MAIVELFQKVNSEDLYNNIGKNILVFRKEKQLTQLQIAQKLNVTAQQVQKYENGNGQMYVHTLIDISKILGTSVKKMLDKGNLVSNVNKINVNVGFSSNSIIEIFKKIDAPELYVNIGKNILFFRKKINLTQLQIAKKLNVTPQQVQKYENGKGSMYVHTLIDIAGILSISIDQLLDKDASVATGSIKLSQKSGMRDSGKTPDEMLNIDKTKK</sequence>
<dbReference type="PANTHER" id="PTHR46558:SF11">
    <property type="entry name" value="HTH-TYPE TRANSCRIPTIONAL REGULATOR XRE"/>
    <property type="match status" value="1"/>
</dbReference>
<dbReference type="SMART" id="SM00530">
    <property type="entry name" value="HTH_XRE"/>
    <property type="match status" value="2"/>
</dbReference>
<keyword evidence="1" id="KW-0238">DNA-binding</keyword>
<name>A0A5B8XI18_9RICK</name>
<dbReference type="GO" id="GO:0003677">
    <property type="term" value="F:DNA binding"/>
    <property type="evidence" value="ECO:0007669"/>
    <property type="project" value="UniProtKB-KW"/>
</dbReference>
<evidence type="ECO:0000313" key="4">
    <source>
        <dbReference type="EMBL" id="QED23397.1"/>
    </source>
</evidence>
<evidence type="ECO:0000313" key="5">
    <source>
        <dbReference type="Proteomes" id="UP000321934"/>
    </source>
</evidence>
<feature type="region of interest" description="Disordered" evidence="2">
    <location>
        <begin position="192"/>
        <end position="213"/>
    </location>
</feature>
<dbReference type="AlphaFoldDB" id="A0A5B8XI18"/>
<evidence type="ECO:0000256" key="1">
    <source>
        <dbReference type="ARBA" id="ARBA00023125"/>
    </source>
</evidence>
<keyword evidence="5" id="KW-1185">Reference proteome</keyword>
<organism evidence="4 5">
    <name type="scientific">Candidatus Deianiraea vastatrix</name>
    <dbReference type="NCBI Taxonomy" id="2163644"/>
    <lineage>
        <taxon>Bacteria</taxon>
        <taxon>Pseudomonadati</taxon>
        <taxon>Pseudomonadota</taxon>
        <taxon>Alphaproteobacteria</taxon>
        <taxon>Rickettsiales</taxon>
        <taxon>Candidatus Deianiraeaceae</taxon>
        <taxon>Candidatus Deianiraea</taxon>
    </lineage>
</organism>
<dbReference type="CDD" id="cd00093">
    <property type="entry name" value="HTH_XRE"/>
    <property type="match status" value="2"/>
</dbReference>
<feature type="domain" description="HTH cro/C1-type" evidence="3">
    <location>
        <begin position="23"/>
        <end position="77"/>
    </location>
</feature>
<accession>A0A5B8XI18</accession>
<dbReference type="Pfam" id="PF01381">
    <property type="entry name" value="HTH_3"/>
    <property type="match status" value="2"/>
</dbReference>
<dbReference type="InterPro" id="IPR001387">
    <property type="entry name" value="Cro/C1-type_HTH"/>
</dbReference>
<protein>
    <submittedName>
        <fullName evidence="4">Transcriptional regulator</fullName>
    </submittedName>
</protein>
<dbReference type="InterPro" id="IPR010982">
    <property type="entry name" value="Lambda_DNA-bd_dom_sf"/>
</dbReference>
<dbReference type="RefSeq" id="WP_146820670.1">
    <property type="nucleotide sequence ID" value="NZ_CP029077.1"/>
</dbReference>
<feature type="compositionally biased region" description="Basic and acidic residues" evidence="2">
    <location>
        <begin position="194"/>
        <end position="213"/>
    </location>
</feature>
<dbReference type="EMBL" id="CP029077">
    <property type="protein sequence ID" value="QED23397.1"/>
    <property type="molecule type" value="Genomic_DNA"/>
</dbReference>
<feature type="domain" description="HTH cro/C1-type" evidence="3">
    <location>
        <begin position="121"/>
        <end position="175"/>
    </location>
</feature>
<dbReference type="Gene3D" id="1.10.260.40">
    <property type="entry name" value="lambda repressor-like DNA-binding domains"/>
    <property type="match status" value="2"/>
</dbReference>
<dbReference type="SUPFAM" id="SSF47413">
    <property type="entry name" value="lambda repressor-like DNA-binding domains"/>
    <property type="match status" value="2"/>
</dbReference>
<dbReference type="OrthoDB" id="9797172at2"/>
<evidence type="ECO:0000256" key="2">
    <source>
        <dbReference type="SAM" id="MobiDB-lite"/>
    </source>
</evidence>
<proteinExistence type="predicted"/>
<dbReference type="PANTHER" id="PTHR46558">
    <property type="entry name" value="TRACRIPTIONAL REGULATORY PROTEIN-RELATED-RELATED"/>
    <property type="match status" value="1"/>
</dbReference>
<evidence type="ECO:0000259" key="3">
    <source>
        <dbReference type="PROSITE" id="PS50943"/>
    </source>
</evidence>
<reference evidence="4 5" key="1">
    <citation type="journal article" date="2019" name="ISME J.">
        <title>Deianiraea, an extracellular bacterium associated with the ciliate Paramecium, suggests an alternative scenario for the evolution of Rickettsiales.</title>
        <authorList>
            <person name="Castelli M."/>
            <person name="Sabaneyeva E."/>
            <person name="Lanzoni O."/>
            <person name="Lebedeva N."/>
            <person name="Floriano A.M."/>
            <person name="Gaiarsa S."/>
            <person name="Benken K."/>
            <person name="Modeo L."/>
            <person name="Bandi C."/>
            <person name="Potekhin A."/>
            <person name="Sassera D."/>
            <person name="Petroni G."/>
        </authorList>
    </citation>
    <scope>NUCLEOTIDE SEQUENCE [LARGE SCALE GENOMIC DNA]</scope>
    <source>
        <strain evidence="4">CyL4-1</strain>
    </source>
</reference>
<dbReference type="PROSITE" id="PS50943">
    <property type="entry name" value="HTH_CROC1"/>
    <property type="match status" value="2"/>
</dbReference>